<dbReference type="GO" id="GO:0003684">
    <property type="term" value="F:damaged DNA binding"/>
    <property type="evidence" value="ECO:0007669"/>
    <property type="project" value="UniProtKB-UniRule"/>
</dbReference>
<evidence type="ECO:0000259" key="8">
    <source>
        <dbReference type="PROSITE" id="PS50053"/>
    </source>
</evidence>
<dbReference type="PRINTS" id="PR01839">
    <property type="entry name" value="RAD23PROTEIN"/>
</dbReference>
<keyword evidence="1" id="KW-0677">Repeat</keyword>
<dbReference type="GO" id="GO:0043130">
    <property type="term" value="F:ubiquitin binding"/>
    <property type="evidence" value="ECO:0007669"/>
    <property type="project" value="UniProtKB-UniRule"/>
</dbReference>
<keyword evidence="3 5" id="KW-0234">DNA repair</keyword>
<feature type="domain" description="Ubiquitin-like" evidence="8">
    <location>
        <begin position="1"/>
        <end position="73"/>
    </location>
</feature>
<keyword evidence="4 5" id="KW-0539">Nucleus</keyword>
<dbReference type="PROSITE" id="PS50030">
    <property type="entry name" value="UBA"/>
    <property type="match status" value="2"/>
</dbReference>
<dbReference type="Pfam" id="PF00627">
    <property type="entry name" value="UBA"/>
    <property type="match status" value="2"/>
</dbReference>
<evidence type="ECO:0000313" key="10">
    <source>
        <dbReference type="Proteomes" id="UP000799777"/>
    </source>
</evidence>
<dbReference type="PROSITE" id="PS50053">
    <property type="entry name" value="UBIQUITIN_2"/>
    <property type="match status" value="1"/>
</dbReference>
<comment type="function">
    <text evidence="5">Multiubiquitin chain receptor involved in modulation of proteasomal degradation. Involved in nucleotide excision repair.</text>
</comment>
<dbReference type="PANTHER" id="PTHR10621:SF0">
    <property type="entry name" value="UV EXCISION REPAIR PROTEIN RAD23"/>
    <property type="match status" value="1"/>
</dbReference>
<sequence length="357" mass="37667">TLQDLKQNKFVIEAEPSETIGALKSKIQAEKGWEVPQQKLIYSGKILQDANTVESYNIEEKGFIVCMVSKTPAAPAAPAPSSATTQNAPATPSPAPATQASGPNFNDPSALTMGNEREAAIANMESMGFARSDIDAAMRAAFFNPDRAVEYLLTGIPDSARQEQAQAAQANAPTSPQPAVTGNTGATAAPSGGDEPINLFEAAAQAGQTRGGSGGASARSGATGGGATGGALNANSLEFLRNNPQFQQLRQVVQQQPQMLEPILQQVGAGNPQLAQMIANNPEQFLQLLAEDADEDAPLPPGAQAISVTEEEREAIERLCRLGFERDLVIQAYFACDKNEELAANFLFDQPEDPEDQ</sequence>
<feature type="domain" description="UBA" evidence="7">
    <location>
        <begin position="113"/>
        <end position="155"/>
    </location>
</feature>
<dbReference type="PANTHER" id="PTHR10621">
    <property type="entry name" value="UV EXCISION REPAIR PROTEIN RAD23"/>
    <property type="match status" value="1"/>
</dbReference>
<comment type="caution">
    <text evidence="9">The sequence shown here is derived from an EMBL/GenBank/DDBJ whole genome shotgun (WGS) entry which is preliminary data.</text>
</comment>
<feature type="compositionally biased region" description="Low complexity" evidence="6">
    <location>
        <begin position="74"/>
        <end position="101"/>
    </location>
</feature>
<evidence type="ECO:0000313" key="9">
    <source>
        <dbReference type="EMBL" id="KAF2031590.1"/>
    </source>
</evidence>
<reference evidence="9" key="1">
    <citation type="journal article" date="2020" name="Stud. Mycol.">
        <title>101 Dothideomycetes genomes: a test case for predicting lifestyles and emergence of pathogens.</title>
        <authorList>
            <person name="Haridas S."/>
            <person name="Albert R."/>
            <person name="Binder M."/>
            <person name="Bloem J."/>
            <person name="Labutti K."/>
            <person name="Salamov A."/>
            <person name="Andreopoulos B."/>
            <person name="Baker S."/>
            <person name="Barry K."/>
            <person name="Bills G."/>
            <person name="Bluhm B."/>
            <person name="Cannon C."/>
            <person name="Castanera R."/>
            <person name="Culley D."/>
            <person name="Daum C."/>
            <person name="Ezra D."/>
            <person name="Gonzalez J."/>
            <person name="Henrissat B."/>
            <person name="Kuo A."/>
            <person name="Liang C."/>
            <person name="Lipzen A."/>
            <person name="Lutzoni F."/>
            <person name="Magnuson J."/>
            <person name="Mondo S."/>
            <person name="Nolan M."/>
            <person name="Ohm R."/>
            <person name="Pangilinan J."/>
            <person name="Park H.-J."/>
            <person name="Ramirez L."/>
            <person name="Alfaro M."/>
            <person name="Sun H."/>
            <person name="Tritt A."/>
            <person name="Yoshinaga Y."/>
            <person name="Zwiers L.-H."/>
            <person name="Turgeon B."/>
            <person name="Goodwin S."/>
            <person name="Spatafora J."/>
            <person name="Crous P."/>
            <person name="Grigoriev I."/>
        </authorList>
    </citation>
    <scope>NUCLEOTIDE SEQUENCE</scope>
    <source>
        <strain evidence="9">CBS 110217</strain>
    </source>
</reference>
<comment type="subcellular location">
    <subcellularLocation>
        <location evidence="5">Nucleus</location>
    </subcellularLocation>
    <subcellularLocation>
        <location evidence="5">Cytoplasm</location>
    </subcellularLocation>
</comment>
<dbReference type="InterPro" id="IPR006636">
    <property type="entry name" value="STI1_HS-bd"/>
</dbReference>
<dbReference type="AlphaFoldDB" id="A0A9P4LNU0"/>
<dbReference type="OrthoDB" id="419317at2759"/>
<dbReference type="InterPro" id="IPR004806">
    <property type="entry name" value="Rad23"/>
</dbReference>
<organism evidence="9 10">
    <name type="scientific">Setomelanomma holmii</name>
    <dbReference type="NCBI Taxonomy" id="210430"/>
    <lineage>
        <taxon>Eukaryota</taxon>
        <taxon>Fungi</taxon>
        <taxon>Dikarya</taxon>
        <taxon>Ascomycota</taxon>
        <taxon>Pezizomycotina</taxon>
        <taxon>Dothideomycetes</taxon>
        <taxon>Pleosporomycetidae</taxon>
        <taxon>Pleosporales</taxon>
        <taxon>Pleosporineae</taxon>
        <taxon>Phaeosphaeriaceae</taxon>
        <taxon>Setomelanomma</taxon>
    </lineage>
</organism>
<dbReference type="Pfam" id="PF09280">
    <property type="entry name" value="XPC-binding"/>
    <property type="match status" value="1"/>
</dbReference>
<dbReference type="FunFam" id="1.10.8.10:FF:000002">
    <property type="entry name" value="UV excision repair protein RAD23 homolog"/>
    <property type="match status" value="1"/>
</dbReference>
<dbReference type="SMART" id="SM00213">
    <property type="entry name" value="UBQ"/>
    <property type="match status" value="1"/>
</dbReference>
<protein>
    <recommendedName>
        <fullName evidence="5">UV excision repair protein RAD23</fullName>
    </recommendedName>
</protein>
<dbReference type="CDD" id="cd14281">
    <property type="entry name" value="UBA2_Rad23_like"/>
    <property type="match status" value="1"/>
</dbReference>
<dbReference type="GO" id="GO:0006289">
    <property type="term" value="P:nucleotide-excision repair"/>
    <property type="evidence" value="ECO:0007669"/>
    <property type="project" value="UniProtKB-UniRule"/>
</dbReference>
<dbReference type="InterPro" id="IPR036353">
    <property type="entry name" value="XPC-bd_sf"/>
</dbReference>
<feature type="compositionally biased region" description="Low complexity" evidence="6">
    <location>
        <begin position="162"/>
        <end position="179"/>
    </location>
</feature>
<dbReference type="Pfam" id="PF00240">
    <property type="entry name" value="ubiquitin"/>
    <property type="match status" value="1"/>
</dbReference>
<accession>A0A9P4LNU0</accession>
<dbReference type="Proteomes" id="UP000799777">
    <property type="component" value="Unassembled WGS sequence"/>
</dbReference>
<evidence type="ECO:0000256" key="3">
    <source>
        <dbReference type="ARBA" id="ARBA00023204"/>
    </source>
</evidence>
<dbReference type="GO" id="GO:0031593">
    <property type="term" value="F:polyubiquitin modification-dependent protein binding"/>
    <property type="evidence" value="ECO:0007669"/>
    <property type="project" value="UniProtKB-UniRule"/>
</dbReference>
<feature type="region of interest" description="Disordered" evidence="6">
    <location>
        <begin position="74"/>
        <end position="111"/>
    </location>
</feature>
<evidence type="ECO:0000259" key="7">
    <source>
        <dbReference type="PROSITE" id="PS50030"/>
    </source>
</evidence>
<evidence type="ECO:0000256" key="1">
    <source>
        <dbReference type="ARBA" id="ARBA00022737"/>
    </source>
</evidence>
<keyword evidence="10" id="KW-1185">Reference proteome</keyword>
<dbReference type="InterPro" id="IPR015940">
    <property type="entry name" value="UBA"/>
</dbReference>
<dbReference type="CDD" id="cd01805">
    <property type="entry name" value="Ubl_Rad23"/>
    <property type="match status" value="1"/>
</dbReference>
<dbReference type="Gene3D" id="3.10.20.90">
    <property type="entry name" value="Phosphatidylinositol 3-kinase Catalytic Subunit, Chain A, domain 1"/>
    <property type="match status" value="1"/>
</dbReference>
<keyword evidence="2 5" id="KW-0227">DNA damage</keyword>
<dbReference type="InterPro" id="IPR009060">
    <property type="entry name" value="UBA-like_sf"/>
</dbReference>
<feature type="region of interest" description="Disordered" evidence="6">
    <location>
        <begin position="162"/>
        <end position="229"/>
    </location>
</feature>
<name>A0A9P4LNU0_9PLEO</name>
<dbReference type="FunFam" id="1.10.10.540:FF:000001">
    <property type="entry name" value="UV excision repair protein RAD23 B"/>
    <property type="match status" value="1"/>
</dbReference>
<dbReference type="SMART" id="SM00165">
    <property type="entry name" value="UBA"/>
    <property type="match status" value="2"/>
</dbReference>
<dbReference type="GO" id="GO:0070628">
    <property type="term" value="F:proteasome binding"/>
    <property type="evidence" value="ECO:0007669"/>
    <property type="project" value="TreeGrafter"/>
</dbReference>
<dbReference type="SMART" id="SM00727">
    <property type="entry name" value="STI1"/>
    <property type="match status" value="1"/>
</dbReference>
<dbReference type="Gene3D" id="1.10.10.540">
    <property type="entry name" value="XPC-binding domain"/>
    <property type="match status" value="1"/>
</dbReference>
<dbReference type="FunFam" id="1.10.8.10:FF:000003">
    <property type="entry name" value="UV excision repair protein RAD23 homolog"/>
    <property type="match status" value="1"/>
</dbReference>
<feature type="domain" description="UBA" evidence="7">
    <location>
        <begin position="309"/>
        <end position="350"/>
    </location>
</feature>
<dbReference type="Gene3D" id="1.10.8.10">
    <property type="entry name" value="DNA helicase RuvA subunit, C-terminal domain"/>
    <property type="match status" value="2"/>
</dbReference>
<comment type="similarity">
    <text evidence="5">Belongs to the RAD23 family.</text>
</comment>
<dbReference type="EMBL" id="ML978179">
    <property type="protein sequence ID" value="KAF2031590.1"/>
    <property type="molecule type" value="Genomic_DNA"/>
</dbReference>
<dbReference type="CDD" id="cd14280">
    <property type="entry name" value="UBA1_Rad23_like"/>
    <property type="match status" value="1"/>
</dbReference>
<dbReference type="InterPro" id="IPR015360">
    <property type="entry name" value="XPC-bd"/>
</dbReference>
<feature type="non-terminal residue" evidence="9">
    <location>
        <position position="1"/>
    </location>
</feature>
<evidence type="ECO:0000256" key="4">
    <source>
        <dbReference type="ARBA" id="ARBA00023242"/>
    </source>
</evidence>
<evidence type="ECO:0000256" key="5">
    <source>
        <dbReference type="RuleBase" id="RU367049"/>
    </source>
</evidence>
<evidence type="ECO:0000256" key="2">
    <source>
        <dbReference type="ARBA" id="ARBA00022763"/>
    </source>
</evidence>
<dbReference type="GO" id="GO:0005654">
    <property type="term" value="C:nucleoplasm"/>
    <property type="evidence" value="ECO:0007669"/>
    <property type="project" value="TreeGrafter"/>
</dbReference>
<dbReference type="GO" id="GO:0043161">
    <property type="term" value="P:proteasome-mediated ubiquitin-dependent protein catabolic process"/>
    <property type="evidence" value="ECO:0007669"/>
    <property type="project" value="UniProtKB-UniRule"/>
</dbReference>
<dbReference type="SUPFAM" id="SSF54236">
    <property type="entry name" value="Ubiquitin-like"/>
    <property type="match status" value="1"/>
</dbReference>
<dbReference type="FunFam" id="3.10.20.90:FF:000175">
    <property type="entry name" value="UV excision repair protein Rad23"/>
    <property type="match status" value="1"/>
</dbReference>
<gene>
    <name evidence="9" type="ORF">EK21DRAFT_62685</name>
</gene>
<keyword evidence="5" id="KW-0963">Cytoplasm</keyword>
<dbReference type="InterPro" id="IPR029071">
    <property type="entry name" value="Ubiquitin-like_domsf"/>
</dbReference>
<dbReference type="SUPFAM" id="SSF101238">
    <property type="entry name" value="XPC-binding domain"/>
    <property type="match status" value="1"/>
</dbReference>
<dbReference type="InterPro" id="IPR000626">
    <property type="entry name" value="Ubiquitin-like_dom"/>
</dbReference>
<evidence type="ECO:0000256" key="6">
    <source>
        <dbReference type="SAM" id="MobiDB-lite"/>
    </source>
</evidence>
<dbReference type="NCBIfam" id="TIGR00601">
    <property type="entry name" value="rad23"/>
    <property type="match status" value="1"/>
</dbReference>
<dbReference type="SUPFAM" id="SSF46934">
    <property type="entry name" value="UBA-like"/>
    <property type="match status" value="2"/>
</dbReference>
<dbReference type="GO" id="GO:0005829">
    <property type="term" value="C:cytosol"/>
    <property type="evidence" value="ECO:0007669"/>
    <property type="project" value="TreeGrafter"/>
</dbReference>
<proteinExistence type="inferred from homology"/>